<keyword evidence="7 13" id="KW-0067">ATP-binding</keyword>
<evidence type="ECO:0000256" key="5">
    <source>
        <dbReference type="ARBA" id="ARBA00022737"/>
    </source>
</evidence>
<accession>A0A328F6I9</accession>
<protein>
    <submittedName>
        <fullName evidence="13">ABC transporter ATP-binding protein</fullName>
    </submittedName>
</protein>
<keyword evidence="6" id="KW-0547">Nucleotide-binding</keyword>
<comment type="similarity">
    <text evidence="2">Belongs to the ABC transporter superfamily.</text>
</comment>
<feature type="domain" description="ABC transporter" evidence="11">
    <location>
        <begin position="266"/>
        <end position="471"/>
    </location>
</feature>
<dbReference type="Pfam" id="PF00005">
    <property type="entry name" value="ABC_tran"/>
    <property type="match status" value="2"/>
</dbReference>
<dbReference type="EMBL" id="QLNI01000063">
    <property type="protein sequence ID" value="RAM00131.1"/>
    <property type="molecule type" value="Genomic_DNA"/>
</dbReference>
<dbReference type="InterPro" id="IPR027417">
    <property type="entry name" value="P-loop_NTPase"/>
</dbReference>
<dbReference type="PROSITE" id="PS50893">
    <property type="entry name" value="ABC_TRANSPORTER_2"/>
    <property type="match status" value="2"/>
</dbReference>
<evidence type="ECO:0000256" key="2">
    <source>
        <dbReference type="ARBA" id="ARBA00005417"/>
    </source>
</evidence>
<organism evidence="13 14">
    <name type="scientific">Desulfobacter hydrogenophilus</name>
    <dbReference type="NCBI Taxonomy" id="2291"/>
    <lineage>
        <taxon>Bacteria</taxon>
        <taxon>Pseudomonadati</taxon>
        <taxon>Thermodesulfobacteriota</taxon>
        <taxon>Desulfobacteria</taxon>
        <taxon>Desulfobacterales</taxon>
        <taxon>Desulfobacteraceae</taxon>
        <taxon>Desulfobacter</taxon>
    </lineage>
</organism>
<keyword evidence="8" id="KW-1278">Translocase</keyword>
<dbReference type="PANTHER" id="PTHR43553">
    <property type="entry name" value="HEAVY METAL TRANSPORTER"/>
    <property type="match status" value="1"/>
</dbReference>
<evidence type="ECO:0000256" key="8">
    <source>
        <dbReference type="ARBA" id="ARBA00022967"/>
    </source>
</evidence>
<sequence length="471" mass="51679">MIEFDHVFYTYPFQEKPAVADISFSVSNAETVVCTGASGSGKSTLIRLINGLAPHFHKGTLSGRVRVAGKDTAQTPVKALSSHVGTMFQDPESQFFALRARDELTFALECRGQSVEKIENITHHEADRFGITHLMDNMIFDLSQGEKQKLALAGIMCIAPDIVILDEPSANLDPSATRELAGHLMDLKRRGITLFIVDHRLYWLKNLVDKVLVLDQGRLACQGTFEFLKNNDLRKKFGLRKPDVVEPYLPAAQCYAPPQGCADNRIDVKNLTFGYKKKPLLFQDASFELPMGQVVAVTGANGTGKTTLARLLTGLLPFKTGAVRVNGTPLRPKDLLARGSIVLQNTDHQLHMKTVSRELAIAARNNPDRDSTVADVTARFGLDSFCLRHPQSLSGGQKQRLVIAAALVKAPDILILDEPTSGLDGTNMKMIAKVMIDMARKGTMVLVITHDLELMDMACDCTLSMPLSKPV</sequence>
<keyword evidence="15" id="KW-1185">Reference proteome</keyword>
<reference evidence="12 15" key="2">
    <citation type="submission" date="2019-02" db="EMBL/GenBank/DDBJ databases">
        <title>Complete genome sequence of Desulfobacter hydrogenophilus AcRS1.</title>
        <authorList>
            <person name="Marietou A."/>
            <person name="Lund M.B."/>
            <person name="Marshall I.P.G."/>
            <person name="Schreiber L."/>
            <person name="Jorgensen B."/>
        </authorList>
    </citation>
    <scope>NUCLEOTIDE SEQUENCE [LARGE SCALE GENOMIC DNA]</scope>
    <source>
        <strain evidence="12 15">AcRS1</strain>
    </source>
</reference>
<evidence type="ECO:0000259" key="11">
    <source>
        <dbReference type="PROSITE" id="PS50893"/>
    </source>
</evidence>
<evidence type="ECO:0000313" key="15">
    <source>
        <dbReference type="Proteomes" id="UP000293902"/>
    </source>
</evidence>
<dbReference type="PANTHER" id="PTHR43553:SF23">
    <property type="entry name" value="ABC TRANSPORTER ATP-BINDING COMPONENT"/>
    <property type="match status" value="1"/>
</dbReference>
<dbReference type="Proteomes" id="UP000293902">
    <property type="component" value="Chromosome"/>
</dbReference>
<keyword evidence="5" id="KW-0677">Repeat</keyword>
<dbReference type="SUPFAM" id="SSF52540">
    <property type="entry name" value="P-loop containing nucleoside triphosphate hydrolases"/>
    <property type="match status" value="2"/>
</dbReference>
<evidence type="ECO:0000313" key="14">
    <source>
        <dbReference type="Proteomes" id="UP000248798"/>
    </source>
</evidence>
<dbReference type="Gene3D" id="3.40.50.300">
    <property type="entry name" value="P-loop containing nucleotide triphosphate hydrolases"/>
    <property type="match status" value="2"/>
</dbReference>
<dbReference type="GO" id="GO:0042626">
    <property type="term" value="F:ATPase-coupled transmembrane transporter activity"/>
    <property type="evidence" value="ECO:0007669"/>
    <property type="project" value="TreeGrafter"/>
</dbReference>
<dbReference type="GO" id="GO:0016887">
    <property type="term" value="F:ATP hydrolysis activity"/>
    <property type="evidence" value="ECO:0007669"/>
    <property type="project" value="InterPro"/>
</dbReference>
<comment type="function">
    <text evidence="10">Probably part of an ABC transporter complex. Responsible for energy coupling to the transport system.</text>
</comment>
<evidence type="ECO:0000256" key="4">
    <source>
        <dbReference type="ARBA" id="ARBA00022475"/>
    </source>
</evidence>
<feature type="domain" description="ABC transporter" evidence="11">
    <location>
        <begin position="2"/>
        <end position="241"/>
    </location>
</feature>
<evidence type="ECO:0000256" key="10">
    <source>
        <dbReference type="ARBA" id="ARBA00025157"/>
    </source>
</evidence>
<comment type="subcellular location">
    <subcellularLocation>
        <location evidence="1">Cell membrane</location>
        <topology evidence="1">Peripheral membrane protein</topology>
    </subcellularLocation>
</comment>
<dbReference type="SMART" id="SM00382">
    <property type="entry name" value="AAA"/>
    <property type="match status" value="2"/>
</dbReference>
<dbReference type="InterPro" id="IPR003439">
    <property type="entry name" value="ABC_transporter-like_ATP-bd"/>
</dbReference>
<name>A0A328F6I9_9BACT</name>
<evidence type="ECO:0000256" key="1">
    <source>
        <dbReference type="ARBA" id="ARBA00004202"/>
    </source>
</evidence>
<dbReference type="Proteomes" id="UP000248798">
    <property type="component" value="Unassembled WGS sequence"/>
</dbReference>
<dbReference type="OrthoDB" id="9782163at2"/>
<dbReference type="PROSITE" id="PS00211">
    <property type="entry name" value="ABC_TRANSPORTER_1"/>
    <property type="match status" value="2"/>
</dbReference>
<evidence type="ECO:0000256" key="6">
    <source>
        <dbReference type="ARBA" id="ARBA00022741"/>
    </source>
</evidence>
<dbReference type="EMBL" id="CP036313">
    <property type="protein sequence ID" value="QBH15178.1"/>
    <property type="molecule type" value="Genomic_DNA"/>
</dbReference>
<dbReference type="InterPro" id="IPR003593">
    <property type="entry name" value="AAA+_ATPase"/>
</dbReference>
<keyword evidence="4" id="KW-1003">Cell membrane</keyword>
<evidence type="ECO:0000256" key="3">
    <source>
        <dbReference type="ARBA" id="ARBA00022448"/>
    </source>
</evidence>
<dbReference type="AlphaFoldDB" id="A0A328F6I9"/>
<keyword evidence="3" id="KW-0813">Transport</keyword>
<dbReference type="GO" id="GO:0005524">
    <property type="term" value="F:ATP binding"/>
    <property type="evidence" value="ECO:0007669"/>
    <property type="project" value="UniProtKB-KW"/>
</dbReference>
<evidence type="ECO:0000256" key="7">
    <source>
        <dbReference type="ARBA" id="ARBA00022840"/>
    </source>
</evidence>
<dbReference type="GO" id="GO:0043190">
    <property type="term" value="C:ATP-binding cassette (ABC) transporter complex"/>
    <property type="evidence" value="ECO:0007669"/>
    <property type="project" value="TreeGrafter"/>
</dbReference>
<evidence type="ECO:0000313" key="13">
    <source>
        <dbReference type="EMBL" id="RAM00131.1"/>
    </source>
</evidence>
<dbReference type="RefSeq" id="WP_111960232.1">
    <property type="nucleotide sequence ID" value="NZ_CP036313.1"/>
</dbReference>
<dbReference type="InterPro" id="IPR017871">
    <property type="entry name" value="ABC_transporter-like_CS"/>
</dbReference>
<dbReference type="InterPro" id="IPR015856">
    <property type="entry name" value="ABC_transpr_CbiO/EcfA_su"/>
</dbReference>
<evidence type="ECO:0000313" key="12">
    <source>
        <dbReference type="EMBL" id="QBH15178.1"/>
    </source>
</evidence>
<gene>
    <name evidence="13" type="ORF">DO021_20740</name>
    <name evidence="12" type="ORF">EYB58_21000</name>
</gene>
<proteinExistence type="inferred from homology"/>
<reference evidence="13 14" key="1">
    <citation type="submission" date="2018-06" db="EMBL/GenBank/DDBJ databases">
        <title>Complete Genome Sequence of Desulfobacter hydrogenophilus (DSM3380).</title>
        <authorList>
            <person name="Marietou A."/>
            <person name="Schreiber L."/>
            <person name="Marshall I."/>
            <person name="Jorgensen B."/>
        </authorList>
    </citation>
    <scope>NUCLEOTIDE SEQUENCE [LARGE SCALE GENOMIC DNA]</scope>
    <source>
        <strain evidence="13 14">DSM 3380</strain>
    </source>
</reference>
<dbReference type="InterPro" id="IPR050095">
    <property type="entry name" value="ECF_ABC_transporter_ATP-bd"/>
</dbReference>
<evidence type="ECO:0000256" key="9">
    <source>
        <dbReference type="ARBA" id="ARBA00023136"/>
    </source>
</evidence>
<dbReference type="CDD" id="cd03225">
    <property type="entry name" value="ABC_cobalt_CbiO_domain1"/>
    <property type="match status" value="1"/>
</dbReference>
<keyword evidence="9" id="KW-0472">Membrane</keyword>